<comment type="caution">
    <text evidence="1">The sequence shown here is derived from an EMBL/GenBank/DDBJ whole genome shotgun (WGS) entry which is preliminary data.</text>
</comment>
<dbReference type="Gene3D" id="3.10.20.30">
    <property type="match status" value="1"/>
</dbReference>
<dbReference type="InterPro" id="IPR016155">
    <property type="entry name" value="Mopterin_synth/thiamin_S_b"/>
</dbReference>
<dbReference type="SUPFAM" id="SSF54285">
    <property type="entry name" value="MoaD/ThiS"/>
    <property type="match status" value="1"/>
</dbReference>
<dbReference type="Proteomes" id="UP000240708">
    <property type="component" value="Unassembled WGS sequence"/>
</dbReference>
<dbReference type="InterPro" id="IPR012675">
    <property type="entry name" value="Beta-grasp_dom_sf"/>
</dbReference>
<sequence>MGSVEHKFKVLAFGMIAEKLKTSELELEGIPSTEVLKGYLFQQYPEIKDTKFSISVNRKQVKGDSPIPNEAEVALLPPFSGG</sequence>
<proteinExistence type="predicted"/>
<evidence type="ECO:0000313" key="2">
    <source>
        <dbReference type="Proteomes" id="UP000240708"/>
    </source>
</evidence>
<evidence type="ECO:0000313" key="1">
    <source>
        <dbReference type="EMBL" id="PSL07334.1"/>
    </source>
</evidence>
<dbReference type="InterPro" id="IPR003749">
    <property type="entry name" value="ThiS/MoaD-like"/>
</dbReference>
<dbReference type="EMBL" id="PYGF01000001">
    <property type="protein sequence ID" value="PSL07334.1"/>
    <property type="molecule type" value="Genomic_DNA"/>
</dbReference>
<organism evidence="1 2">
    <name type="scientific">Cecembia rubra</name>
    <dbReference type="NCBI Taxonomy" id="1485585"/>
    <lineage>
        <taxon>Bacteria</taxon>
        <taxon>Pseudomonadati</taxon>
        <taxon>Bacteroidota</taxon>
        <taxon>Cytophagia</taxon>
        <taxon>Cytophagales</taxon>
        <taxon>Cyclobacteriaceae</taxon>
        <taxon>Cecembia</taxon>
    </lineage>
</organism>
<gene>
    <name evidence="1" type="ORF">CLV48_101264</name>
</gene>
<keyword evidence="2" id="KW-1185">Reference proteome</keyword>
<name>A0A2P8ED15_9BACT</name>
<reference evidence="1 2" key="1">
    <citation type="submission" date="2018-03" db="EMBL/GenBank/DDBJ databases">
        <title>Genomic Encyclopedia of Archaeal and Bacterial Type Strains, Phase II (KMG-II): from individual species to whole genera.</title>
        <authorList>
            <person name="Goeker M."/>
        </authorList>
    </citation>
    <scope>NUCLEOTIDE SEQUENCE [LARGE SCALE GENOMIC DNA]</scope>
    <source>
        <strain evidence="1 2">DSM 28057</strain>
    </source>
</reference>
<accession>A0A2P8ED15</accession>
<dbReference type="AlphaFoldDB" id="A0A2P8ED15"/>
<dbReference type="OrthoDB" id="598356at2"/>
<protein>
    <submittedName>
        <fullName evidence="1">Molybdopterin synthase sulfur carrier subunit</fullName>
    </submittedName>
</protein>
<dbReference type="Pfam" id="PF02597">
    <property type="entry name" value="ThiS"/>
    <property type="match status" value="1"/>
</dbReference>